<dbReference type="Gene3D" id="3.40.190.10">
    <property type="entry name" value="Periplasmic binding protein-like II"/>
    <property type="match status" value="1"/>
</dbReference>
<evidence type="ECO:0000256" key="2">
    <source>
        <dbReference type="SAM" id="SignalP"/>
    </source>
</evidence>
<dbReference type="Pfam" id="PF00496">
    <property type="entry name" value="SBP_bac_5"/>
    <property type="match status" value="1"/>
</dbReference>
<keyword evidence="1 2" id="KW-0732">Signal</keyword>
<dbReference type="Gene3D" id="3.10.105.10">
    <property type="entry name" value="Dipeptide-binding Protein, Domain 3"/>
    <property type="match status" value="1"/>
</dbReference>
<feature type="chain" id="PRO_5045882290" evidence="2">
    <location>
        <begin position="31"/>
        <end position="519"/>
    </location>
</feature>
<evidence type="ECO:0000256" key="1">
    <source>
        <dbReference type="ARBA" id="ARBA00022729"/>
    </source>
</evidence>
<evidence type="ECO:0000313" key="4">
    <source>
        <dbReference type="EMBL" id="MDT0317016.1"/>
    </source>
</evidence>
<gene>
    <name evidence="4" type="ORF">RNC47_01540</name>
</gene>
<name>A0ABU2LHF4_9ACTN</name>
<dbReference type="InterPro" id="IPR039424">
    <property type="entry name" value="SBP_5"/>
</dbReference>
<feature type="domain" description="Solute-binding protein family 5" evidence="3">
    <location>
        <begin position="81"/>
        <end position="407"/>
    </location>
</feature>
<dbReference type="SUPFAM" id="SSF53850">
    <property type="entry name" value="Periplasmic binding protein-like II"/>
    <property type="match status" value="1"/>
</dbReference>
<keyword evidence="5" id="KW-1185">Reference proteome</keyword>
<proteinExistence type="predicted"/>
<feature type="signal peptide" evidence="2">
    <location>
        <begin position="1"/>
        <end position="30"/>
    </location>
</feature>
<accession>A0ABU2LHF4</accession>
<dbReference type="PANTHER" id="PTHR30290:SF38">
    <property type="entry name" value="D,D-DIPEPTIDE-BINDING PERIPLASMIC PROTEIN DDPA-RELATED"/>
    <property type="match status" value="1"/>
</dbReference>
<evidence type="ECO:0000313" key="5">
    <source>
        <dbReference type="Proteomes" id="UP001183420"/>
    </source>
</evidence>
<protein>
    <submittedName>
        <fullName evidence="4">ABC transporter substrate-binding protein</fullName>
    </submittedName>
</protein>
<evidence type="ECO:0000259" key="3">
    <source>
        <dbReference type="Pfam" id="PF00496"/>
    </source>
</evidence>
<sequence length="519" mass="54051">MRSTRPRPPLVAVVLLVALAPLTGCLSARGADGSATDTVNAALGTDPSTFDPALGSASDDYTADRLLYDTLTRRDNEGLAAGLATDWEAVSAAEFVFTIRPGATCSDGTPVSPTVVADSLTRFADPDTGSPGRTLALGRGEATFTPDDEAGTVTVELTENWADLPIGLSLPQTGIVCPAGLADPEGLAAGTVEGAFSGPYTLARATPAVSYEFALREEYDAWPDFAEPLTGTAPATLVFTPYADPSTRATQLLSGVLDVASFPDENIGRFENNDSFSVDMVHALSTYLLFNEREGSVFADAPELRRAVAQALDPEAFTQVVTNGRGQVLRSVGSSALPCANTDTSLLPGHDPEAAGEVLDGVTIRFVGTIGVDQGNEYAAEVLRNAGADIELRNLDNAQWSEITSGGGGDWDLTIQADFNVVGSLPSSLLRVMGPPTEDGGRSKTGADNEEGYGALLEAMSTTEQDARCQALRRAQESFLQRVDAAPLAGLAEASVAADGVSIRALGDYIDPATIRIVG</sequence>
<dbReference type="PANTHER" id="PTHR30290">
    <property type="entry name" value="PERIPLASMIC BINDING COMPONENT OF ABC TRANSPORTER"/>
    <property type="match status" value="1"/>
</dbReference>
<reference evidence="5" key="1">
    <citation type="submission" date="2023-07" db="EMBL/GenBank/DDBJ databases">
        <title>30 novel species of actinomycetes from the DSMZ collection.</title>
        <authorList>
            <person name="Nouioui I."/>
        </authorList>
    </citation>
    <scope>NUCLEOTIDE SEQUENCE [LARGE SCALE GENOMIC DNA]</scope>
    <source>
        <strain evidence="5">DSM 44918</strain>
    </source>
</reference>
<comment type="caution">
    <text evidence="4">The sequence shown here is derived from an EMBL/GenBank/DDBJ whole genome shotgun (WGS) entry which is preliminary data.</text>
</comment>
<dbReference type="RefSeq" id="WP_311594742.1">
    <property type="nucleotide sequence ID" value="NZ_JAVREM010000001.1"/>
</dbReference>
<dbReference type="EMBL" id="JAVREM010000001">
    <property type="protein sequence ID" value="MDT0317016.1"/>
    <property type="molecule type" value="Genomic_DNA"/>
</dbReference>
<dbReference type="InterPro" id="IPR000914">
    <property type="entry name" value="SBP_5_dom"/>
</dbReference>
<dbReference type="Proteomes" id="UP001183420">
    <property type="component" value="Unassembled WGS sequence"/>
</dbReference>
<dbReference type="CDD" id="cd00995">
    <property type="entry name" value="PBP2_NikA_DppA_OppA_like"/>
    <property type="match status" value="1"/>
</dbReference>
<organism evidence="4 5">
    <name type="scientific">Streptomyces millisiae</name>
    <dbReference type="NCBI Taxonomy" id="3075542"/>
    <lineage>
        <taxon>Bacteria</taxon>
        <taxon>Bacillati</taxon>
        <taxon>Actinomycetota</taxon>
        <taxon>Actinomycetes</taxon>
        <taxon>Kitasatosporales</taxon>
        <taxon>Streptomycetaceae</taxon>
        <taxon>Streptomyces</taxon>
    </lineage>
</organism>